<evidence type="ECO:0000313" key="1">
    <source>
        <dbReference type="EMBL" id="MFC4852946.1"/>
    </source>
</evidence>
<dbReference type="Gene3D" id="1.20.1290.10">
    <property type="entry name" value="AhpD-like"/>
    <property type="match status" value="1"/>
</dbReference>
<dbReference type="EMBL" id="JBHSIS010000002">
    <property type="protein sequence ID" value="MFC4852946.1"/>
    <property type="molecule type" value="Genomic_DNA"/>
</dbReference>
<dbReference type="RefSeq" id="WP_378054896.1">
    <property type="nucleotide sequence ID" value="NZ_JBHSIS010000002.1"/>
</dbReference>
<sequence length="171" mass="19471">MFNYLTRVADAAGIEFDYASPLPAFEPERDKDTAARPDRVSWPVVADEFRTLPSFPVTSEAWQRWHEYVFDSDEPLNRRDRGLLARAAAEETCDRVRADELAGHTPRDDREERLDEFARKLSRTPWRMNPSDLQALRDLGYPEPALLHAISAVALQNAESRLAMGRALTAT</sequence>
<dbReference type="InterPro" id="IPR029032">
    <property type="entry name" value="AhpD-like"/>
</dbReference>
<name>A0ABV9S0B5_9PSEU</name>
<protein>
    <submittedName>
        <fullName evidence="1">Uncharacterized protein</fullName>
    </submittedName>
</protein>
<proteinExistence type="predicted"/>
<comment type="caution">
    <text evidence="1">The sequence shown here is derived from an EMBL/GenBank/DDBJ whole genome shotgun (WGS) entry which is preliminary data.</text>
</comment>
<reference evidence="2" key="1">
    <citation type="journal article" date="2019" name="Int. J. Syst. Evol. Microbiol.">
        <title>The Global Catalogue of Microorganisms (GCM) 10K type strain sequencing project: providing services to taxonomists for standard genome sequencing and annotation.</title>
        <authorList>
            <consortium name="The Broad Institute Genomics Platform"/>
            <consortium name="The Broad Institute Genome Sequencing Center for Infectious Disease"/>
            <person name="Wu L."/>
            <person name="Ma J."/>
        </authorList>
    </citation>
    <scope>NUCLEOTIDE SEQUENCE [LARGE SCALE GENOMIC DNA]</scope>
    <source>
        <strain evidence="2">ZS-22-S1</strain>
    </source>
</reference>
<keyword evidence="2" id="KW-1185">Reference proteome</keyword>
<evidence type="ECO:0000313" key="2">
    <source>
        <dbReference type="Proteomes" id="UP001595859"/>
    </source>
</evidence>
<organism evidence="1 2">
    <name type="scientific">Actinophytocola glycyrrhizae</name>
    <dbReference type="NCBI Taxonomy" id="2044873"/>
    <lineage>
        <taxon>Bacteria</taxon>
        <taxon>Bacillati</taxon>
        <taxon>Actinomycetota</taxon>
        <taxon>Actinomycetes</taxon>
        <taxon>Pseudonocardiales</taxon>
        <taxon>Pseudonocardiaceae</taxon>
    </lineage>
</organism>
<gene>
    <name evidence="1" type="ORF">ACFPCV_05470</name>
</gene>
<dbReference type="SUPFAM" id="SSF69118">
    <property type="entry name" value="AhpD-like"/>
    <property type="match status" value="1"/>
</dbReference>
<dbReference type="Proteomes" id="UP001595859">
    <property type="component" value="Unassembled WGS sequence"/>
</dbReference>
<accession>A0ABV9S0B5</accession>